<sequence length="62" mass="6952">MKNSWNDMIPLLPLQESMSLTSGQGKLRVSAPCSISTSTPFMQLGHFTRFHRSCYASQFVLS</sequence>
<accession>A0A427B4N0</accession>
<gene>
    <name evidence="1" type="ORF">B296_00002210</name>
</gene>
<evidence type="ECO:0000313" key="2">
    <source>
        <dbReference type="Proteomes" id="UP000287651"/>
    </source>
</evidence>
<name>A0A427B4N0_ENSVE</name>
<comment type="caution">
    <text evidence="1">The sequence shown here is derived from an EMBL/GenBank/DDBJ whole genome shotgun (WGS) entry which is preliminary data.</text>
</comment>
<dbReference type="EMBL" id="AMZH03000493">
    <property type="protein sequence ID" value="RRT83438.1"/>
    <property type="molecule type" value="Genomic_DNA"/>
</dbReference>
<protein>
    <submittedName>
        <fullName evidence="1">Uncharacterized protein</fullName>
    </submittedName>
</protein>
<dbReference type="AlphaFoldDB" id="A0A427B4N0"/>
<reference evidence="1 2" key="1">
    <citation type="journal article" date="2014" name="Agronomy (Basel)">
        <title>A Draft Genome Sequence for Ensete ventricosum, the Drought-Tolerant Tree Against Hunger.</title>
        <authorList>
            <person name="Harrison J."/>
            <person name="Moore K.A."/>
            <person name="Paszkiewicz K."/>
            <person name="Jones T."/>
            <person name="Grant M."/>
            <person name="Ambacheew D."/>
            <person name="Muzemil S."/>
            <person name="Studholme D.J."/>
        </authorList>
    </citation>
    <scope>NUCLEOTIDE SEQUENCE [LARGE SCALE GENOMIC DNA]</scope>
</reference>
<proteinExistence type="predicted"/>
<evidence type="ECO:0000313" key="1">
    <source>
        <dbReference type="EMBL" id="RRT83438.1"/>
    </source>
</evidence>
<organism evidence="1 2">
    <name type="scientific">Ensete ventricosum</name>
    <name type="common">Abyssinian banana</name>
    <name type="synonym">Musa ensete</name>
    <dbReference type="NCBI Taxonomy" id="4639"/>
    <lineage>
        <taxon>Eukaryota</taxon>
        <taxon>Viridiplantae</taxon>
        <taxon>Streptophyta</taxon>
        <taxon>Embryophyta</taxon>
        <taxon>Tracheophyta</taxon>
        <taxon>Spermatophyta</taxon>
        <taxon>Magnoliopsida</taxon>
        <taxon>Liliopsida</taxon>
        <taxon>Zingiberales</taxon>
        <taxon>Musaceae</taxon>
        <taxon>Ensete</taxon>
    </lineage>
</organism>
<dbReference type="Proteomes" id="UP000287651">
    <property type="component" value="Unassembled WGS sequence"/>
</dbReference>